<evidence type="ECO:0000313" key="10">
    <source>
        <dbReference type="Proteomes" id="UP001500752"/>
    </source>
</evidence>
<dbReference type="CDD" id="cd06261">
    <property type="entry name" value="TM_PBP2"/>
    <property type="match status" value="1"/>
</dbReference>
<keyword evidence="5 7" id="KW-1133">Transmembrane helix</keyword>
<comment type="caution">
    <text evidence="9">The sequence shown here is derived from an EMBL/GenBank/DDBJ whole genome shotgun (WGS) entry which is preliminary data.</text>
</comment>
<keyword evidence="10" id="KW-1185">Reference proteome</keyword>
<evidence type="ECO:0000259" key="8">
    <source>
        <dbReference type="PROSITE" id="PS50928"/>
    </source>
</evidence>
<protein>
    <submittedName>
        <fullName evidence="9">ABC transporter permease</fullName>
    </submittedName>
</protein>
<organism evidence="9 10">
    <name type="scientific">Arthrobacter ginkgonis</name>
    <dbReference type="NCBI Taxonomy" id="1630594"/>
    <lineage>
        <taxon>Bacteria</taxon>
        <taxon>Bacillati</taxon>
        <taxon>Actinomycetota</taxon>
        <taxon>Actinomycetes</taxon>
        <taxon>Micrococcales</taxon>
        <taxon>Micrococcaceae</taxon>
        <taxon>Arthrobacter</taxon>
    </lineage>
</organism>
<evidence type="ECO:0000256" key="2">
    <source>
        <dbReference type="ARBA" id="ARBA00022448"/>
    </source>
</evidence>
<evidence type="ECO:0000256" key="7">
    <source>
        <dbReference type="RuleBase" id="RU363032"/>
    </source>
</evidence>
<dbReference type="Gene3D" id="1.10.3720.10">
    <property type="entry name" value="MetI-like"/>
    <property type="match status" value="1"/>
</dbReference>
<feature type="domain" description="ABC transmembrane type-1" evidence="8">
    <location>
        <begin position="97"/>
        <end position="303"/>
    </location>
</feature>
<dbReference type="PROSITE" id="PS50928">
    <property type="entry name" value="ABC_TM1"/>
    <property type="match status" value="1"/>
</dbReference>
<dbReference type="RefSeq" id="WP_345150285.1">
    <property type="nucleotide sequence ID" value="NZ_BAABEO010000011.1"/>
</dbReference>
<evidence type="ECO:0000256" key="4">
    <source>
        <dbReference type="ARBA" id="ARBA00022692"/>
    </source>
</evidence>
<evidence type="ECO:0000256" key="1">
    <source>
        <dbReference type="ARBA" id="ARBA00004651"/>
    </source>
</evidence>
<accession>A0ABP7C9R1</accession>
<comment type="subcellular location">
    <subcellularLocation>
        <location evidence="1 7">Cell membrane</location>
        <topology evidence="1 7">Multi-pass membrane protein</topology>
    </subcellularLocation>
</comment>
<keyword evidence="4 7" id="KW-0812">Transmembrane</keyword>
<comment type="similarity">
    <text evidence="7">Belongs to the binding-protein-dependent transport system permease family.</text>
</comment>
<evidence type="ECO:0000313" key="9">
    <source>
        <dbReference type="EMBL" id="GAA3680938.1"/>
    </source>
</evidence>
<keyword evidence="6 7" id="KW-0472">Membrane</keyword>
<reference evidence="10" key="1">
    <citation type="journal article" date="2019" name="Int. J. Syst. Evol. Microbiol.">
        <title>The Global Catalogue of Microorganisms (GCM) 10K type strain sequencing project: providing services to taxonomists for standard genome sequencing and annotation.</title>
        <authorList>
            <consortium name="The Broad Institute Genomics Platform"/>
            <consortium name="The Broad Institute Genome Sequencing Center for Infectious Disease"/>
            <person name="Wu L."/>
            <person name="Ma J."/>
        </authorList>
    </citation>
    <scope>NUCLEOTIDE SEQUENCE [LARGE SCALE GENOMIC DNA]</scope>
    <source>
        <strain evidence="10">JCM 30742</strain>
    </source>
</reference>
<feature type="transmembrane region" description="Helical" evidence="7">
    <location>
        <begin position="144"/>
        <end position="164"/>
    </location>
</feature>
<gene>
    <name evidence="9" type="ORF">GCM10023081_18840</name>
</gene>
<feature type="transmembrane region" description="Helical" evidence="7">
    <location>
        <begin position="242"/>
        <end position="264"/>
    </location>
</feature>
<proteinExistence type="inferred from homology"/>
<feature type="transmembrane region" description="Helical" evidence="7">
    <location>
        <begin position="184"/>
        <end position="202"/>
    </location>
</feature>
<evidence type="ECO:0000256" key="6">
    <source>
        <dbReference type="ARBA" id="ARBA00023136"/>
    </source>
</evidence>
<feature type="transmembrane region" description="Helical" evidence="7">
    <location>
        <begin position="101"/>
        <end position="123"/>
    </location>
</feature>
<dbReference type="PANTHER" id="PTHR43163">
    <property type="entry name" value="DIPEPTIDE TRANSPORT SYSTEM PERMEASE PROTEIN DPPB-RELATED"/>
    <property type="match status" value="1"/>
</dbReference>
<dbReference type="PANTHER" id="PTHR43163:SF6">
    <property type="entry name" value="DIPEPTIDE TRANSPORT SYSTEM PERMEASE PROTEIN DPPB-RELATED"/>
    <property type="match status" value="1"/>
</dbReference>
<name>A0ABP7C9R1_9MICC</name>
<dbReference type="Proteomes" id="UP001500752">
    <property type="component" value="Unassembled WGS sequence"/>
</dbReference>
<dbReference type="InterPro" id="IPR045621">
    <property type="entry name" value="BPD_transp_1_N"/>
</dbReference>
<feature type="transmembrane region" description="Helical" evidence="7">
    <location>
        <begin position="284"/>
        <end position="307"/>
    </location>
</feature>
<dbReference type="Pfam" id="PF19300">
    <property type="entry name" value="BPD_transp_1_N"/>
    <property type="match status" value="1"/>
</dbReference>
<dbReference type="InterPro" id="IPR035906">
    <property type="entry name" value="MetI-like_sf"/>
</dbReference>
<dbReference type="SUPFAM" id="SSF161098">
    <property type="entry name" value="MetI-like"/>
    <property type="match status" value="1"/>
</dbReference>
<dbReference type="InterPro" id="IPR000515">
    <property type="entry name" value="MetI-like"/>
</dbReference>
<sequence>MGTLKHVLWRLLNVVPVLFVVSVLTFAIGVLTPGDPIQAQFARTHTPEQVEAIRESYGLNLPLWQQYFQWLASLVTAGGGNSIVHNAPVFDVLLPNFRNTLILTAAGVAICAVFGILIGLVAGTSHGRFLDRFAMFFVQVGSNLSVYWFGLVLILAFALQLKWLPVSGMESRNGGGFGDLVEHLVLPGISAALISMLVLARFTRLGVIQESNSDYIRTFRSQGVPQWKLLGKHVGRNILPPVVNIIGLEIGTLITGVIFVESVFNWPGIGTQLVNAVNGKDFPLIQGGVVLVALCYLLVNLLTDVAVDALNPRIRR</sequence>
<evidence type="ECO:0000256" key="5">
    <source>
        <dbReference type="ARBA" id="ARBA00022989"/>
    </source>
</evidence>
<evidence type="ECO:0000256" key="3">
    <source>
        <dbReference type="ARBA" id="ARBA00022475"/>
    </source>
</evidence>
<keyword evidence="2 7" id="KW-0813">Transport</keyword>
<dbReference type="Pfam" id="PF00528">
    <property type="entry name" value="BPD_transp_1"/>
    <property type="match status" value="1"/>
</dbReference>
<dbReference type="EMBL" id="BAABEO010000011">
    <property type="protein sequence ID" value="GAA3680938.1"/>
    <property type="molecule type" value="Genomic_DNA"/>
</dbReference>
<keyword evidence="3" id="KW-1003">Cell membrane</keyword>
<feature type="transmembrane region" description="Helical" evidence="7">
    <location>
        <begin position="7"/>
        <end position="31"/>
    </location>
</feature>